<keyword evidence="4" id="KW-0862">Zinc</keyword>
<dbReference type="EMBL" id="BLLK01000062">
    <property type="protein sequence ID" value="GFH59369.1"/>
    <property type="molecule type" value="Genomic_DNA"/>
</dbReference>
<dbReference type="InterPro" id="IPR000048">
    <property type="entry name" value="IQ_motif_EF-hand-BS"/>
</dbReference>
<keyword evidence="12" id="KW-0175">Coiled coil</keyword>
<dbReference type="SMART" id="SM00015">
    <property type="entry name" value="IQ"/>
    <property type="match status" value="4"/>
</dbReference>
<dbReference type="InterPro" id="IPR036770">
    <property type="entry name" value="Ankyrin_rpt-contain_sf"/>
</dbReference>
<dbReference type="InterPro" id="IPR000306">
    <property type="entry name" value="Znf_FYVE"/>
</dbReference>
<evidence type="ECO:0000256" key="7">
    <source>
        <dbReference type="ARBA" id="ARBA00023175"/>
    </source>
</evidence>
<evidence type="ECO:0000259" key="15">
    <source>
        <dbReference type="PROSITE" id="PS51456"/>
    </source>
</evidence>
<dbReference type="PRINTS" id="PR00193">
    <property type="entry name" value="MYOSINHEAVY"/>
</dbReference>
<accession>A0AAD3DB63</accession>
<evidence type="ECO:0000256" key="9">
    <source>
        <dbReference type="PROSITE-ProRule" id="PRU00023"/>
    </source>
</evidence>
<evidence type="ECO:0000313" key="16">
    <source>
        <dbReference type="EMBL" id="GFH59369.1"/>
    </source>
</evidence>
<keyword evidence="1" id="KW-0479">Metal-binding</keyword>
<feature type="repeat" description="ANK" evidence="9">
    <location>
        <begin position="1272"/>
        <end position="1304"/>
    </location>
</feature>
<keyword evidence="5 11" id="KW-0067">ATP-binding</keyword>
<feature type="compositionally biased region" description="Polar residues" evidence="13">
    <location>
        <begin position="47"/>
        <end position="57"/>
    </location>
</feature>
<dbReference type="Gene3D" id="1.25.40.20">
    <property type="entry name" value="Ankyrin repeat-containing domain"/>
    <property type="match status" value="2"/>
</dbReference>
<dbReference type="Gene3D" id="1.20.5.190">
    <property type="match status" value="3"/>
</dbReference>
<dbReference type="GO" id="GO:0005737">
    <property type="term" value="C:cytoplasm"/>
    <property type="evidence" value="ECO:0007669"/>
    <property type="project" value="TreeGrafter"/>
</dbReference>
<feature type="domain" description="Myosin motor" evidence="15">
    <location>
        <begin position="183"/>
        <end position="932"/>
    </location>
</feature>
<sequence length="1684" mass="191322">MSGIHNKREMSRKRVLGQANFDSAQPVWIQTRIVEEKASLADDDASVGTNGSRNFSRSRTETRNNRGSQSWGWLFGYAVIQQTPEEEVAPPPPSDMNNFERGSYFSNSKNSPFGQVNLRKTSSPIFSDVRKTGGRGVEKIHQPKSVFIQDEWNQKYNGITVDLTASECSKYLVQANAHTGSERAPTNLIELTHLHEPSLIHSLKERYDEGNVYTFCGKILLALNPFKEIKGLYDNEAMSRYWDTVDGDDVSSIQPHAYAIAHEAFASMRRAFENNRGSKHKNDNSNVTLDQSILVSGESGAGKTVTTKIIMQYLAKLSEKASKNGNISQNESRNIEQQVLQSNPLLESFGNARTVRNDNSSRFGKFIEIQFSKSGQLLGASVRTYLLEKVRIIRQTEGERNYHIFYEILNGMRVLEKKEIGLKGYGIHDFRITASSGTFDRRDGVEDTVTFGDLKQAMNTVGFSPEEQIGIFKVVSGLLHLSNITFHEAKGDTVVLDETNESIQHVLNIFGVDFDSLTNALCTTAIKVGNEVVKKNLNLSKVERAVEALMKATYGALFEYIVHKVNTSITVGDSNYTHGNDNTAFIKILDIFGFESFEVNSFEQLCINYCNESLQQQFNKHVFKLEQEEYEREGIEWSFISFPDNQDILDLIEKKHTGIFSILDEQCKLAKCTDQSFANVTYGKCHDHPRFNANQTQKANGRFCIQHYAGIVEYTSETFLDKNKDELSNEATDFLLASETSIFVELGKILSSHVTETSNKSSRTLHRSSSSLAKASVGSQFASQLRTLRESIDKTTPHYIRCLKPNDNLVPDNFMPAIIADQLRCAGVLEAVRVSRIGYPQRYTKEMFLQRYSILALSTLKRSRRIHGEDPCTILVEQVVPQISERLSIRCGGENVRQHRTVFDLVSVGLQLGMTKVFLRHQAFEALEYLRSKKLHQSAVKIQSMYRMFNGRRIYEKIVLSIISIQCYSRQFLAMNRVRNLRRENSSILIQSAVRGFIARTHYSKHIHLAVVCQKLFRGNRDRKMFAILNKCSKACKIQSWWRMLKCRNNFLVQQYIAFNLQQCFRMKKACDIVKKLRLEANDFKKVASERNELREKVQMLKKELREARNCNIQSIPYTDEKKEADDCDIDPKHLWSLYQQKVKDCRNKDKEIERLSSVVTSLKEEIEEMRDSVGTFQGSTNLSKFPSNFASPNRSLNSSFNSWSSPNKSYETEPTTCMDESLSQELTTSFREGYYDNPIHKAIRAADDDALSIAVTNCDDVASEVNRGGRDGRTPLHLAVLGKNLASAEFLLKNDSIVANTQDDRGNTALHLAPNVNFVKLLLEKGNANPNIPNEKGFCAVHIAVQRRDVESVQYLVSNGANLNVADDFKWLTPLHLVAQDNIHDEHFRQEHHGCQPLQKNSLAVEIMKILFSSASSGQLDVNYQDKDGNTPLHHASILRHEDAGEIILYFLKNGGSPNVQNNRGQTPMHLFLHNVYLQSYDFFADIVQLMLYQGCDTNIQSMNGCAAIHLSIYHQDYNTAAQLLERNAQLHLAWQKPSRWQKFWKGHSSSNEVHCLDMIDDLSIMRQLFASIKCEQKLAPSRSNCMQCKRKLIGFGKKNCHHCGSTVCGSCADQKLESDFFPSYCQRVKKSGNPARVCDLCNDILIERKHGREEVVGRELVFSSRQEDVSMLDISYEQEEHE</sequence>
<dbReference type="GO" id="GO:0007015">
    <property type="term" value="P:actin filament organization"/>
    <property type="evidence" value="ECO:0007669"/>
    <property type="project" value="TreeGrafter"/>
</dbReference>
<dbReference type="GO" id="GO:0005524">
    <property type="term" value="F:ATP binding"/>
    <property type="evidence" value="ECO:0007669"/>
    <property type="project" value="UniProtKB-UniRule"/>
</dbReference>
<dbReference type="PROSITE" id="PS50088">
    <property type="entry name" value="ANK_REPEAT"/>
    <property type="match status" value="3"/>
</dbReference>
<evidence type="ECO:0000256" key="12">
    <source>
        <dbReference type="SAM" id="Coils"/>
    </source>
</evidence>
<dbReference type="SMART" id="SM00248">
    <property type="entry name" value="ANK"/>
    <property type="match status" value="7"/>
</dbReference>
<evidence type="ECO:0000313" key="17">
    <source>
        <dbReference type="Proteomes" id="UP001054902"/>
    </source>
</evidence>
<evidence type="ECO:0000256" key="2">
    <source>
        <dbReference type="ARBA" id="ARBA00022741"/>
    </source>
</evidence>
<evidence type="ECO:0000256" key="8">
    <source>
        <dbReference type="ARBA" id="ARBA00023203"/>
    </source>
</evidence>
<keyword evidence="17" id="KW-1185">Reference proteome</keyword>
<dbReference type="InterPro" id="IPR001609">
    <property type="entry name" value="Myosin_head_motor_dom-like"/>
</dbReference>
<dbReference type="Proteomes" id="UP001054902">
    <property type="component" value="Unassembled WGS sequence"/>
</dbReference>
<keyword evidence="6 11" id="KW-0518">Myosin</keyword>
<gene>
    <name evidence="16" type="ORF">CTEN210_15845</name>
</gene>
<feature type="coiled-coil region" evidence="12">
    <location>
        <begin position="1084"/>
        <end position="1111"/>
    </location>
</feature>
<feature type="region of interest" description="Disordered" evidence="13">
    <location>
        <begin position="40"/>
        <end position="66"/>
    </location>
</feature>
<dbReference type="Gene3D" id="1.10.10.820">
    <property type="match status" value="1"/>
</dbReference>
<dbReference type="Gene3D" id="6.20.240.20">
    <property type="match status" value="1"/>
</dbReference>
<dbReference type="Pfam" id="PF12796">
    <property type="entry name" value="Ank_2"/>
    <property type="match status" value="1"/>
</dbReference>
<evidence type="ECO:0000256" key="1">
    <source>
        <dbReference type="ARBA" id="ARBA00022723"/>
    </source>
</evidence>
<keyword evidence="3 10" id="KW-0863">Zinc-finger</keyword>
<dbReference type="PROSITE" id="PS50096">
    <property type="entry name" value="IQ"/>
    <property type="match status" value="2"/>
</dbReference>
<keyword evidence="9" id="KW-0040">ANK repeat</keyword>
<feature type="repeat" description="ANK" evidence="9">
    <location>
        <begin position="1337"/>
        <end position="1369"/>
    </location>
</feature>
<organism evidence="16 17">
    <name type="scientific">Chaetoceros tenuissimus</name>
    <dbReference type="NCBI Taxonomy" id="426638"/>
    <lineage>
        <taxon>Eukaryota</taxon>
        <taxon>Sar</taxon>
        <taxon>Stramenopiles</taxon>
        <taxon>Ochrophyta</taxon>
        <taxon>Bacillariophyta</taxon>
        <taxon>Coscinodiscophyceae</taxon>
        <taxon>Chaetocerotophycidae</taxon>
        <taxon>Chaetocerotales</taxon>
        <taxon>Chaetocerotaceae</taxon>
        <taxon>Chaetoceros</taxon>
    </lineage>
</organism>
<evidence type="ECO:0000256" key="3">
    <source>
        <dbReference type="ARBA" id="ARBA00022771"/>
    </source>
</evidence>
<dbReference type="PROSITE" id="PS50297">
    <property type="entry name" value="ANK_REP_REGION"/>
    <property type="match status" value="3"/>
</dbReference>
<feature type="domain" description="FYVE-type" evidence="14">
    <location>
        <begin position="1581"/>
        <end position="1648"/>
    </location>
</feature>
<evidence type="ECO:0000259" key="14">
    <source>
        <dbReference type="PROSITE" id="PS50178"/>
    </source>
</evidence>
<dbReference type="Pfam" id="PF00023">
    <property type="entry name" value="Ank"/>
    <property type="match status" value="1"/>
</dbReference>
<dbReference type="PROSITE" id="PS50178">
    <property type="entry name" value="ZF_FYVE"/>
    <property type="match status" value="1"/>
</dbReference>
<dbReference type="InterPro" id="IPR011011">
    <property type="entry name" value="Znf_FYVE_PHD"/>
</dbReference>
<dbReference type="PANTHER" id="PTHR13140:SF845">
    <property type="entry name" value="MYOSIN-LIKE PROTEIN"/>
    <property type="match status" value="1"/>
</dbReference>
<feature type="coiled-coil region" evidence="12">
    <location>
        <begin position="1146"/>
        <end position="1173"/>
    </location>
</feature>
<dbReference type="SMART" id="SM00242">
    <property type="entry name" value="MYSc"/>
    <property type="match status" value="1"/>
</dbReference>
<keyword evidence="7 11" id="KW-0505">Motor protein</keyword>
<dbReference type="GO" id="GO:0051015">
    <property type="term" value="F:actin filament binding"/>
    <property type="evidence" value="ECO:0007669"/>
    <property type="project" value="TreeGrafter"/>
</dbReference>
<comment type="similarity">
    <text evidence="11">Belongs to the TRAFAC class myosin-kinesin ATPase superfamily. Myosin family.</text>
</comment>
<name>A0AAD3DB63_9STRA</name>
<evidence type="ECO:0000256" key="11">
    <source>
        <dbReference type="PROSITE-ProRule" id="PRU00782"/>
    </source>
</evidence>
<dbReference type="GO" id="GO:0016459">
    <property type="term" value="C:myosin complex"/>
    <property type="evidence" value="ECO:0007669"/>
    <property type="project" value="UniProtKB-KW"/>
</dbReference>
<feature type="compositionally biased region" description="Low complexity" evidence="13">
    <location>
        <begin position="1197"/>
        <end position="1210"/>
    </location>
</feature>
<evidence type="ECO:0000256" key="4">
    <source>
        <dbReference type="ARBA" id="ARBA00022833"/>
    </source>
</evidence>
<comment type="caution">
    <text evidence="16">The sequence shown here is derived from an EMBL/GenBank/DDBJ whole genome shotgun (WGS) entry which is preliminary data.</text>
</comment>
<dbReference type="SUPFAM" id="SSF52540">
    <property type="entry name" value="P-loop containing nucleoside triphosphate hydrolases"/>
    <property type="match status" value="1"/>
</dbReference>
<evidence type="ECO:0000256" key="10">
    <source>
        <dbReference type="PROSITE-ProRule" id="PRU00091"/>
    </source>
</evidence>
<feature type="region of interest" description="Disordered" evidence="13">
    <location>
        <begin position="1197"/>
        <end position="1219"/>
    </location>
</feature>
<feature type="binding site" evidence="11">
    <location>
        <begin position="297"/>
        <end position="304"/>
    </location>
    <ligand>
        <name>ATP</name>
        <dbReference type="ChEBI" id="CHEBI:30616"/>
    </ligand>
</feature>
<dbReference type="InterPro" id="IPR002110">
    <property type="entry name" value="Ankyrin_rpt"/>
</dbReference>
<dbReference type="Pfam" id="PF00063">
    <property type="entry name" value="Myosin_head"/>
    <property type="match status" value="1"/>
</dbReference>
<dbReference type="SUPFAM" id="SSF48403">
    <property type="entry name" value="Ankyrin repeat"/>
    <property type="match status" value="1"/>
</dbReference>
<dbReference type="Gene3D" id="1.20.120.720">
    <property type="entry name" value="Myosin VI head, motor domain, U50 subdomain"/>
    <property type="match status" value="1"/>
</dbReference>
<dbReference type="GO" id="GO:0016020">
    <property type="term" value="C:membrane"/>
    <property type="evidence" value="ECO:0007669"/>
    <property type="project" value="TreeGrafter"/>
</dbReference>
<dbReference type="InterPro" id="IPR017455">
    <property type="entry name" value="Znf_FYVE-rel"/>
</dbReference>
<feature type="repeat" description="ANK" evidence="9">
    <location>
        <begin position="1429"/>
        <end position="1464"/>
    </location>
</feature>
<proteinExistence type="inferred from homology"/>
<evidence type="ECO:0000256" key="5">
    <source>
        <dbReference type="ARBA" id="ARBA00022840"/>
    </source>
</evidence>
<reference evidence="16 17" key="1">
    <citation type="journal article" date="2021" name="Sci. Rep.">
        <title>The genome of the diatom Chaetoceros tenuissimus carries an ancient integrated fragment of an extant virus.</title>
        <authorList>
            <person name="Hongo Y."/>
            <person name="Kimura K."/>
            <person name="Takaki Y."/>
            <person name="Yoshida Y."/>
            <person name="Baba S."/>
            <person name="Kobayashi G."/>
            <person name="Nagasaki K."/>
            <person name="Hano T."/>
            <person name="Tomaru Y."/>
        </authorList>
    </citation>
    <scope>NUCLEOTIDE SEQUENCE [LARGE SCALE GENOMIC DNA]</scope>
    <source>
        <strain evidence="16 17">NIES-3715</strain>
    </source>
</reference>
<dbReference type="InterPro" id="IPR013083">
    <property type="entry name" value="Znf_RING/FYVE/PHD"/>
</dbReference>
<dbReference type="SUPFAM" id="SSF57903">
    <property type="entry name" value="FYVE/PHD zinc finger"/>
    <property type="match status" value="1"/>
</dbReference>
<dbReference type="PANTHER" id="PTHR13140">
    <property type="entry name" value="MYOSIN"/>
    <property type="match status" value="1"/>
</dbReference>
<dbReference type="CDD" id="cd00124">
    <property type="entry name" value="MYSc"/>
    <property type="match status" value="1"/>
</dbReference>
<evidence type="ECO:0000256" key="6">
    <source>
        <dbReference type="ARBA" id="ARBA00023123"/>
    </source>
</evidence>
<dbReference type="GO" id="GO:0008270">
    <property type="term" value="F:zinc ion binding"/>
    <property type="evidence" value="ECO:0007669"/>
    <property type="project" value="UniProtKB-KW"/>
</dbReference>
<dbReference type="Pfam" id="PF00612">
    <property type="entry name" value="IQ"/>
    <property type="match status" value="3"/>
</dbReference>
<keyword evidence="2 11" id="KW-0547">Nucleotide-binding</keyword>
<dbReference type="Pfam" id="PF01363">
    <property type="entry name" value="FYVE"/>
    <property type="match status" value="1"/>
</dbReference>
<dbReference type="Pfam" id="PF13857">
    <property type="entry name" value="Ank_5"/>
    <property type="match status" value="1"/>
</dbReference>
<dbReference type="GO" id="GO:0000146">
    <property type="term" value="F:microfilament motor activity"/>
    <property type="evidence" value="ECO:0007669"/>
    <property type="project" value="TreeGrafter"/>
</dbReference>
<dbReference type="Gene3D" id="3.30.40.10">
    <property type="entry name" value="Zinc/RING finger domain, C3HC4 (zinc finger)"/>
    <property type="match status" value="1"/>
</dbReference>
<protein>
    <submittedName>
        <fullName evidence="16">Myosin I</fullName>
    </submittedName>
</protein>
<dbReference type="Gene3D" id="3.40.850.10">
    <property type="entry name" value="Kinesin motor domain"/>
    <property type="match status" value="1"/>
</dbReference>
<dbReference type="SMART" id="SM00064">
    <property type="entry name" value="FYVE"/>
    <property type="match status" value="1"/>
</dbReference>
<keyword evidence="8 11" id="KW-0009">Actin-binding</keyword>
<dbReference type="InterPro" id="IPR036961">
    <property type="entry name" value="Kinesin_motor_dom_sf"/>
</dbReference>
<dbReference type="InterPro" id="IPR027417">
    <property type="entry name" value="P-loop_NTPase"/>
</dbReference>
<evidence type="ECO:0000256" key="13">
    <source>
        <dbReference type="SAM" id="MobiDB-lite"/>
    </source>
</evidence>
<feature type="region of interest" description="Actin-binding" evidence="11">
    <location>
        <begin position="785"/>
        <end position="807"/>
    </location>
</feature>
<dbReference type="PROSITE" id="PS51456">
    <property type="entry name" value="MYOSIN_MOTOR"/>
    <property type="match status" value="1"/>
</dbReference>
<dbReference type="Gene3D" id="1.20.58.530">
    <property type="match status" value="1"/>
</dbReference>